<dbReference type="Proteomes" id="UP000054018">
    <property type="component" value="Unassembled WGS sequence"/>
</dbReference>
<dbReference type="EMBL" id="KN833989">
    <property type="protein sequence ID" value="KIK13525.1"/>
    <property type="molecule type" value="Genomic_DNA"/>
</dbReference>
<feature type="transmembrane region" description="Helical" evidence="1">
    <location>
        <begin position="6"/>
        <end position="33"/>
    </location>
</feature>
<accession>A0A0C9XMF4</accession>
<dbReference type="AlphaFoldDB" id="A0A0C9XMF4"/>
<dbReference type="HOGENOM" id="CLU_1225197_0_0_1"/>
<proteinExistence type="predicted"/>
<reference evidence="3" key="2">
    <citation type="submission" date="2015-01" db="EMBL/GenBank/DDBJ databases">
        <title>Evolutionary Origins and Diversification of the Mycorrhizal Mutualists.</title>
        <authorList>
            <consortium name="DOE Joint Genome Institute"/>
            <consortium name="Mycorrhizal Genomics Consortium"/>
            <person name="Kohler A."/>
            <person name="Kuo A."/>
            <person name="Nagy L.G."/>
            <person name="Floudas D."/>
            <person name="Copeland A."/>
            <person name="Barry K.W."/>
            <person name="Cichocki N."/>
            <person name="Veneault-Fourrey C."/>
            <person name="LaButti K."/>
            <person name="Lindquist E.A."/>
            <person name="Lipzen A."/>
            <person name="Lundell T."/>
            <person name="Morin E."/>
            <person name="Murat C."/>
            <person name="Riley R."/>
            <person name="Ohm R."/>
            <person name="Sun H."/>
            <person name="Tunlid A."/>
            <person name="Henrissat B."/>
            <person name="Grigoriev I.V."/>
            <person name="Hibbett D.S."/>
            <person name="Martin F."/>
        </authorList>
    </citation>
    <scope>NUCLEOTIDE SEQUENCE [LARGE SCALE GENOMIC DNA]</scope>
    <source>
        <strain evidence="3">441</strain>
    </source>
</reference>
<dbReference type="OrthoDB" id="2654952at2759"/>
<sequence>MNLQRYVPVLILFFPAIPAIPIKYLLLAGYFLWPIATQVRRHTLYAVHGACSTEWLRETAVCRLVVPLAHGPDATRYAMAIQTELSGLDGLLSSTNKILPLVRRMTEARISIGNLIVLVKSSVLDSCVALAEELTAIATNTKAAARGLQKFFAQVQGTVDVMQAVNENLLHLLQHRISPISVLSAYCYTVGNSLSSNHCAASDHRITQAFEQMLFQFQLALSSLIR</sequence>
<protein>
    <submittedName>
        <fullName evidence="2">Uncharacterized protein</fullName>
    </submittedName>
</protein>
<evidence type="ECO:0000313" key="3">
    <source>
        <dbReference type="Proteomes" id="UP000054018"/>
    </source>
</evidence>
<keyword evidence="1" id="KW-0472">Membrane</keyword>
<keyword evidence="1" id="KW-1133">Transmembrane helix</keyword>
<evidence type="ECO:0000256" key="1">
    <source>
        <dbReference type="SAM" id="Phobius"/>
    </source>
</evidence>
<gene>
    <name evidence="2" type="ORF">PISMIDRAFT_17918</name>
</gene>
<evidence type="ECO:0000313" key="2">
    <source>
        <dbReference type="EMBL" id="KIK13525.1"/>
    </source>
</evidence>
<keyword evidence="3" id="KW-1185">Reference proteome</keyword>
<reference evidence="2 3" key="1">
    <citation type="submission" date="2014-04" db="EMBL/GenBank/DDBJ databases">
        <authorList>
            <consortium name="DOE Joint Genome Institute"/>
            <person name="Kuo A."/>
            <person name="Kohler A."/>
            <person name="Costa M.D."/>
            <person name="Nagy L.G."/>
            <person name="Floudas D."/>
            <person name="Copeland A."/>
            <person name="Barry K.W."/>
            <person name="Cichocki N."/>
            <person name="Veneault-Fourrey C."/>
            <person name="LaButti K."/>
            <person name="Lindquist E.A."/>
            <person name="Lipzen A."/>
            <person name="Lundell T."/>
            <person name="Morin E."/>
            <person name="Murat C."/>
            <person name="Sun H."/>
            <person name="Tunlid A."/>
            <person name="Henrissat B."/>
            <person name="Grigoriev I.V."/>
            <person name="Hibbett D.S."/>
            <person name="Martin F."/>
            <person name="Nordberg H.P."/>
            <person name="Cantor M.N."/>
            <person name="Hua S.X."/>
        </authorList>
    </citation>
    <scope>NUCLEOTIDE SEQUENCE [LARGE SCALE GENOMIC DNA]</scope>
    <source>
        <strain evidence="2 3">441</strain>
    </source>
</reference>
<organism evidence="2 3">
    <name type="scientific">Pisolithus microcarpus 441</name>
    <dbReference type="NCBI Taxonomy" id="765257"/>
    <lineage>
        <taxon>Eukaryota</taxon>
        <taxon>Fungi</taxon>
        <taxon>Dikarya</taxon>
        <taxon>Basidiomycota</taxon>
        <taxon>Agaricomycotina</taxon>
        <taxon>Agaricomycetes</taxon>
        <taxon>Agaricomycetidae</taxon>
        <taxon>Boletales</taxon>
        <taxon>Sclerodermatineae</taxon>
        <taxon>Pisolithaceae</taxon>
        <taxon>Pisolithus</taxon>
    </lineage>
</organism>
<keyword evidence="1" id="KW-0812">Transmembrane</keyword>
<name>A0A0C9XMF4_9AGAM</name>